<protein>
    <submittedName>
        <fullName evidence="2">Uncharacterized protein</fullName>
    </submittedName>
</protein>
<feature type="non-terminal residue" evidence="2">
    <location>
        <position position="1"/>
    </location>
</feature>
<gene>
    <name evidence="2" type="ORF">Tci_906856</name>
</gene>
<evidence type="ECO:0000313" key="2">
    <source>
        <dbReference type="EMBL" id="GFD34887.1"/>
    </source>
</evidence>
<keyword evidence="1" id="KW-0732">Signal</keyword>
<evidence type="ECO:0000256" key="1">
    <source>
        <dbReference type="SAM" id="SignalP"/>
    </source>
</evidence>
<sequence length="149" mass="15824">VGPAAVRQHSAQWLALLATMPVVETAQTIDYGHGTTRTYTSYLYLQEANVAVAKGLVWTVAPLADDEVRHQLAELAVKCYRKIPGQGPVAVALGNACLLALSQNGLPGVSALARVRPKIKQSNTQELIVGYITSASQTLGVSPAEIEDM</sequence>
<feature type="signal peptide" evidence="1">
    <location>
        <begin position="1"/>
        <end position="25"/>
    </location>
</feature>
<comment type="caution">
    <text evidence="2">The sequence shown here is derived from an EMBL/GenBank/DDBJ whole genome shotgun (WGS) entry which is preliminary data.</text>
</comment>
<dbReference type="EMBL" id="BKCJ011451878">
    <property type="protein sequence ID" value="GFD34887.1"/>
    <property type="molecule type" value="Genomic_DNA"/>
</dbReference>
<dbReference type="AlphaFoldDB" id="A0A699VI03"/>
<feature type="chain" id="PRO_5025586984" evidence="1">
    <location>
        <begin position="26"/>
        <end position="149"/>
    </location>
</feature>
<proteinExistence type="predicted"/>
<name>A0A699VI03_TANCI</name>
<organism evidence="2">
    <name type="scientific">Tanacetum cinerariifolium</name>
    <name type="common">Dalmatian daisy</name>
    <name type="synonym">Chrysanthemum cinerariifolium</name>
    <dbReference type="NCBI Taxonomy" id="118510"/>
    <lineage>
        <taxon>Eukaryota</taxon>
        <taxon>Viridiplantae</taxon>
        <taxon>Streptophyta</taxon>
        <taxon>Embryophyta</taxon>
        <taxon>Tracheophyta</taxon>
        <taxon>Spermatophyta</taxon>
        <taxon>Magnoliopsida</taxon>
        <taxon>eudicotyledons</taxon>
        <taxon>Gunneridae</taxon>
        <taxon>Pentapetalae</taxon>
        <taxon>asterids</taxon>
        <taxon>campanulids</taxon>
        <taxon>Asterales</taxon>
        <taxon>Asteraceae</taxon>
        <taxon>Asteroideae</taxon>
        <taxon>Anthemideae</taxon>
        <taxon>Anthemidinae</taxon>
        <taxon>Tanacetum</taxon>
    </lineage>
</organism>
<feature type="non-terminal residue" evidence="2">
    <location>
        <position position="149"/>
    </location>
</feature>
<accession>A0A699VI03</accession>
<reference evidence="2" key="1">
    <citation type="journal article" date="2019" name="Sci. Rep.">
        <title>Draft genome of Tanacetum cinerariifolium, the natural source of mosquito coil.</title>
        <authorList>
            <person name="Yamashiro T."/>
            <person name="Shiraishi A."/>
            <person name="Satake H."/>
            <person name="Nakayama K."/>
        </authorList>
    </citation>
    <scope>NUCLEOTIDE SEQUENCE</scope>
</reference>